<name>A0AAV0F8D4_9ASTE</name>
<evidence type="ECO:0000313" key="3">
    <source>
        <dbReference type="Proteomes" id="UP001152523"/>
    </source>
</evidence>
<gene>
    <name evidence="2" type="ORF">CEPIT_LOCUS31521</name>
</gene>
<keyword evidence="3" id="KW-1185">Reference proteome</keyword>
<feature type="region of interest" description="Disordered" evidence="1">
    <location>
        <begin position="55"/>
        <end position="82"/>
    </location>
</feature>
<reference evidence="2" key="1">
    <citation type="submission" date="2022-07" db="EMBL/GenBank/DDBJ databases">
        <authorList>
            <person name="Macas J."/>
            <person name="Novak P."/>
            <person name="Neumann P."/>
        </authorList>
    </citation>
    <scope>NUCLEOTIDE SEQUENCE</scope>
</reference>
<feature type="compositionally biased region" description="Acidic residues" evidence="1">
    <location>
        <begin position="65"/>
        <end position="76"/>
    </location>
</feature>
<dbReference type="Proteomes" id="UP001152523">
    <property type="component" value="Unassembled WGS sequence"/>
</dbReference>
<protein>
    <recommendedName>
        <fullName evidence="4">DDE Tnp4 domain-containing protein</fullName>
    </recommendedName>
</protein>
<evidence type="ECO:0000313" key="2">
    <source>
        <dbReference type="EMBL" id="CAH9131608.1"/>
    </source>
</evidence>
<evidence type="ECO:0000256" key="1">
    <source>
        <dbReference type="SAM" id="MobiDB-lite"/>
    </source>
</evidence>
<accession>A0AAV0F8D4</accession>
<comment type="caution">
    <text evidence="2">The sequence shown here is derived from an EMBL/GenBank/DDBJ whole genome shotgun (WGS) entry which is preliminary data.</text>
</comment>
<sequence>MRSVIERSFGVWKKKFQIMDYMPVNISWTDQISLVPATMAIHNFIRKNDRMDDDFLEAEQKDDQASNDEETDDCDDVQTHHSEVGDDAMNKLRDDICASITFGRIGVPMY</sequence>
<dbReference type="AlphaFoldDB" id="A0AAV0F8D4"/>
<dbReference type="EMBL" id="CAMAPF010000966">
    <property type="protein sequence ID" value="CAH9131608.1"/>
    <property type="molecule type" value="Genomic_DNA"/>
</dbReference>
<proteinExistence type="predicted"/>
<evidence type="ECO:0008006" key="4">
    <source>
        <dbReference type="Google" id="ProtNLM"/>
    </source>
</evidence>
<organism evidence="2 3">
    <name type="scientific">Cuscuta epithymum</name>
    <dbReference type="NCBI Taxonomy" id="186058"/>
    <lineage>
        <taxon>Eukaryota</taxon>
        <taxon>Viridiplantae</taxon>
        <taxon>Streptophyta</taxon>
        <taxon>Embryophyta</taxon>
        <taxon>Tracheophyta</taxon>
        <taxon>Spermatophyta</taxon>
        <taxon>Magnoliopsida</taxon>
        <taxon>eudicotyledons</taxon>
        <taxon>Gunneridae</taxon>
        <taxon>Pentapetalae</taxon>
        <taxon>asterids</taxon>
        <taxon>lamiids</taxon>
        <taxon>Solanales</taxon>
        <taxon>Convolvulaceae</taxon>
        <taxon>Cuscuteae</taxon>
        <taxon>Cuscuta</taxon>
        <taxon>Cuscuta subgen. Cuscuta</taxon>
    </lineage>
</organism>